<evidence type="ECO:0000256" key="1">
    <source>
        <dbReference type="ARBA" id="ARBA00004651"/>
    </source>
</evidence>
<dbReference type="AlphaFoldDB" id="A0A1S8RV67"/>
<dbReference type="InterPro" id="IPR004869">
    <property type="entry name" value="MMPL_dom"/>
</dbReference>
<feature type="transmembrane region" description="Helical" evidence="7">
    <location>
        <begin position="233"/>
        <end position="252"/>
    </location>
</feature>
<feature type="domain" description="SSD" evidence="8">
    <location>
        <begin position="200"/>
        <end position="322"/>
    </location>
</feature>
<keyword evidence="4 7" id="KW-0812">Transmembrane</keyword>
<dbReference type="Pfam" id="PF03176">
    <property type="entry name" value="MMPL"/>
    <property type="match status" value="2"/>
</dbReference>
<feature type="transmembrane region" description="Helical" evidence="7">
    <location>
        <begin position="177"/>
        <end position="193"/>
    </location>
</feature>
<dbReference type="Gene3D" id="1.10.287.950">
    <property type="entry name" value="Methyl-accepting chemotaxis protein"/>
    <property type="match status" value="2"/>
</dbReference>
<feature type="transmembrane region" description="Helical" evidence="7">
    <location>
        <begin position="200"/>
        <end position="221"/>
    </location>
</feature>
<dbReference type="Proteomes" id="UP000190973">
    <property type="component" value="Unassembled WGS sequence"/>
</dbReference>
<evidence type="ECO:0000256" key="4">
    <source>
        <dbReference type="ARBA" id="ARBA00022692"/>
    </source>
</evidence>
<dbReference type="InterPro" id="IPR050545">
    <property type="entry name" value="Mycobact_MmpL"/>
</dbReference>
<accession>A0A1S8RV67</accession>
<evidence type="ECO:0000313" key="9">
    <source>
        <dbReference type="EMBL" id="OOM57064.1"/>
    </source>
</evidence>
<evidence type="ECO:0000256" key="2">
    <source>
        <dbReference type="ARBA" id="ARBA00010157"/>
    </source>
</evidence>
<comment type="subcellular location">
    <subcellularLocation>
        <location evidence="1">Cell membrane</location>
        <topology evidence="1">Multi-pass membrane protein</topology>
    </subcellularLocation>
</comment>
<dbReference type="InterPro" id="IPR000731">
    <property type="entry name" value="SSD"/>
</dbReference>
<feature type="transmembrane region" description="Helical" evidence="7">
    <location>
        <begin position="961"/>
        <end position="980"/>
    </location>
</feature>
<reference evidence="9 10" key="1">
    <citation type="submission" date="2016-05" db="EMBL/GenBank/DDBJ databases">
        <title>Microbial solvent formation.</title>
        <authorList>
            <person name="Poehlein A."/>
            <person name="Montoya Solano J.D."/>
            <person name="Flitsch S."/>
            <person name="Krabben P."/>
            <person name="Duerre P."/>
            <person name="Daniel R."/>
        </authorList>
    </citation>
    <scope>NUCLEOTIDE SEQUENCE [LARGE SCALE GENOMIC DNA]</scope>
    <source>
        <strain evidence="9 10">DSM 53</strain>
    </source>
</reference>
<name>A0A1S8RV67_CLOBE</name>
<keyword evidence="5 7" id="KW-1133">Transmembrane helix</keyword>
<keyword evidence="6 7" id="KW-0472">Membrane</keyword>
<evidence type="ECO:0000259" key="8">
    <source>
        <dbReference type="PROSITE" id="PS50156"/>
    </source>
</evidence>
<dbReference type="PANTHER" id="PTHR33406">
    <property type="entry name" value="MEMBRANE PROTEIN MJ1562-RELATED"/>
    <property type="match status" value="1"/>
</dbReference>
<feature type="transmembrane region" description="Helical" evidence="7">
    <location>
        <begin position="986"/>
        <end position="1013"/>
    </location>
</feature>
<comment type="similarity">
    <text evidence="2">Belongs to the resistance-nodulation-cell division (RND) (TC 2.A.6) family. MmpL subfamily.</text>
</comment>
<feature type="transmembrane region" description="Helical" evidence="7">
    <location>
        <begin position="883"/>
        <end position="903"/>
    </location>
</feature>
<sequence length="1044" mass="112287">MRKILKHRFSILLIWIIATIVFVINQPNFNAVLSQKGGATISENSPSVVAQEMINKMGDSKGDSLLLVFNSDKELSDGDLNDIEQGIDKLNQNKEKLQINNIIDPFSKPEAKDQMISKDNTTVLVSVPFEKGERDSNAVIKDFNNEIKNVKVNHYITGSLAINNDYQNEVGKSVDKSALITVGFILVVLVLMFRSVVTPLVTLLAVGLSYVSSMGIIGVLVNKFNFPITSFTQMFICLVLFGIGTDYHILLLNRFKEELSNGLTIDEAIINSYKTSGKTILYSGLTVLMAFASLTFVQFSIYRSANAVAIGIAILLIEMFTFTPIAMKLLGHKLFWPSKQASGHKESGLWGRITSMSVKHPVVSLLVVAAILTPVITFNANKLSFDNIKDLSDSNESVKGFNIITDKFSAGKVMQTTVVLESDEPLDNNEDLAVIDNITEKLKGVKGIKEVSGPTQPMGTIIDNFYTNKQTDTVVNGLSSANDGIGKVKDGLNKMDNSLSAPDFSSVKNLSEGTGNLEGGMDAITNGLVKINDGIAQGANGADNLASGIGQLKSGLAQINGGLSNISSKITEINNGYSTLGEGYKSLETSISQLKQMSSMMQGSISKVDAKLPNDPDVAALKEMINKLGSSLDSITSAMSNANNNYDKLTSGLNQVNDGLKTVIASTSSDSEFAKGINELENGAKALSNGLKQGSAGQEQVISSMSQLRNGADKIKTGQDSLYNGLNNLSGGMTKLKDGLNGSSNGLSSISNGIDKSNDFLNQLTNTKSFYIPDEAFSNSDIGKMFDAYMSKDRKIAKLTITLDSEPYSDSSINLIDNISTVVQNNLSGTKLSNVKYGVAGATANSNDLSNVATHDITFTQIIVLGAIFILLVIVIKSFWIPVYIVGSLGVAYYAALSSTAFISKMLFSSAAEGLSWNVPFFSFIMIAALGVDYSIFLMMRFKEYPNISAKEAIVLASRKIGGVVMSAAIILAGTFATLYPSNIVILMELAIAVVIGLFLLAFVLLPIAIPALMSLSEDISKKSNTKMKELAQAMKNNNYIEEI</sequence>
<comment type="caution">
    <text evidence="9">The sequence shown here is derived from an EMBL/GenBank/DDBJ whole genome shotgun (WGS) entry which is preliminary data.</text>
</comment>
<keyword evidence="3" id="KW-1003">Cell membrane</keyword>
<feature type="transmembrane region" description="Helical" evidence="7">
    <location>
        <begin position="857"/>
        <end position="876"/>
    </location>
</feature>
<dbReference type="PROSITE" id="PS50156">
    <property type="entry name" value="SSD"/>
    <property type="match status" value="1"/>
</dbReference>
<dbReference type="EMBL" id="LZZI01000118">
    <property type="protein sequence ID" value="OOM57064.1"/>
    <property type="molecule type" value="Genomic_DNA"/>
</dbReference>
<evidence type="ECO:0000313" key="10">
    <source>
        <dbReference type="Proteomes" id="UP000190973"/>
    </source>
</evidence>
<feature type="transmembrane region" description="Helical" evidence="7">
    <location>
        <begin position="307"/>
        <end position="330"/>
    </location>
</feature>
<dbReference type="GO" id="GO:0005886">
    <property type="term" value="C:plasma membrane"/>
    <property type="evidence" value="ECO:0007669"/>
    <property type="project" value="UniProtKB-SubCell"/>
</dbReference>
<proteinExistence type="inferred from homology"/>
<organism evidence="9 10">
    <name type="scientific">Clostridium beijerinckii</name>
    <name type="common">Clostridium MP</name>
    <dbReference type="NCBI Taxonomy" id="1520"/>
    <lineage>
        <taxon>Bacteria</taxon>
        <taxon>Bacillati</taxon>
        <taxon>Bacillota</taxon>
        <taxon>Clostridia</taxon>
        <taxon>Eubacteriales</taxon>
        <taxon>Clostridiaceae</taxon>
        <taxon>Clostridium</taxon>
    </lineage>
</organism>
<dbReference type="RefSeq" id="WP_077840494.1">
    <property type="nucleotide sequence ID" value="NZ_JABTAE010000001.1"/>
</dbReference>
<feature type="transmembrane region" description="Helical" evidence="7">
    <location>
        <begin position="915"/>
        <end position="940"/>
    </location>
</feature>
<feature type="transmembrane region" description="Helical" evidence="7">
    <location>
        <begin position="280"/>
        <end position="301"/>
    </location>
</feature>
<evidence type="ECO:0000256" key="6">
    <source>
        <dbReference type="ARBA" id="ARBA00023136"/>
    </source>
</evidence>
<evidence type="ECO:0000256" key="7">
    <source>
        <dbReference type="SAM" id="Phobius"/>
    </source>
</evidence>
<evidence type="ECO:0000256" key="5">
    <source>
        <dbReference type="ARBA" id="ARBA00022989"/>
    </source>
</evidence>
<dbReference type="PANTHER" id="PTHR33406:SF6">
    <property type="entry name" value="MEMBRANE PROTEIN YDGH-RELATED"/>
    <property type="match status" value="1"/>
</dbReference>
<evidence type="ECO:0000256" key="3">
    <source>
        <dbReference type="ARBA" id="ARBA00022475"/>
    </source>
</evidence>
<feature type="transmembrane region" description="Helical" evidence="7">
    <location>
        <begin position="362"/>
        <end position="380"/>
    </location>
</feature>
<protein>
    <submittedName>
        <fullName evidence="9">Putative membrane protein YdgH</fullName>
    </submittedName>
</protein>
<dbReference type="SUPFAM" id="SSF82866">
    <property type="entry name" value="Multidrug efflux transporter AcrB transmembrane domain"/>
    <property type="match status" value="2"/>
</dbReference>
<dbReference type="Gene3D" id="1.20.1640.10">
    <property type="entry name" value="Multidrug efflux transporter AcrB transmembrane domain"/>
    <property type="match status" value="2"/>
</dbReference>
<gene>
    <name evidence="9" type="primary">ydgH</name>
    <name evidence="9" type="ORF">CLBCK_42470</name>
</gene>